<keyword evidence="2" id="KW-0472">Membrane</keyword>
<keyword evidence="2" id="KW-0812">Transmembrane</keyword>
<dbReference type="AlphaFoldDB" id="A0A1Y2AB60"/>
<keyword evidence="2" id="KW-1133">Transmembrane helix</keyword>
<keyword evidence="4" id="KW-1185">Reference proteome</keyword>
<accession>A0A1Y2AB60</accession>
<evidence type="ECO:0000313" key="4">
    <source>
        <dbReference type="Proteomes" id="UP000193144"/>
    </source>
</evidence>
<feature type="compositionally biased region" description="Pro residues" evidence="1">
    <location>
        <begin position="178"/>
        <end position="199"/>
    </location>
</feature>
<comment type="caution">
    <text evidence="3">The sequence shown here is derived from an EMBL/GenBank/DDBJ whole genome shotgun (WGS) entry which is preliminary data.</text>
</comment>
<dbReference type="Proteomes" id="UP000193144">
    <property type="component" value="Unassembled WGS sequence"/>
</dbReference>
<feature type="region of interest" description="Disordered" evidence="1">
    <location>
        <begin position="32"/>
        <end position="52"/>
    </location>
</feature>
<protein>
    <submittedName>
        <fullName evidence="3">Uncharacterized protein</fullName>
    </submittedName>
</protein>
<evidence type="ECO:0000313" key="3">
    <source>
        <dbReference type="EMBL" id="ORY19245.1"/>
    </source>
</evidence>
<dbReference type="PANTHER" id="PTHR42354:SF1">
    <property type="entry name" value="C2H2-TYPE DOMAIN-CONTAINING PROTEIN"/>
    <property type="match status" value="1"/>
</dbReference>
<name>A0A1Y2AB60_9PLEO</name>
<dbReference type="OrthoDB" id="5309037at2759"/>
<feature type="compositionally biased region" description="Low complexity" evidence="1">
    <location>
        <begin position="200"/>
        <end position="209"/>
    </location>
</feature>
<evidence type="ECO:0000256" key="1">
    <source>
        <dbReference type="SAM" id="MobiDB-lite"/>
    </source>
</evidence>
<sequence length="309" mass="33671">MSGLEVAAAVGAIVSGFSSGVALFQKFRSKRKKDKKKESQQRLEAAQKTQDSLVQAGPSVQQKYGEGFAHIGTPFAIGDDLGRIQLLSHLANLQQSIIELLSDALGGDSITLSLSRLQTSSETVRSGSVRTLIDQYQRLAVARPIPAPLQPVQSSPSPDPQHWAIQAPSDQRPRLIRSPPPPRVLSTPPPQVQWTPPPQVQQTSPPQVQRTYPAPPQAQGYPPAPPPTVPRSTPGLCPEAVRISSSDATVGLPYRCKGCKFGHTGYATLSTTWKRKIKISEDDVKVIWGYLTTKLIIQSHLQRKEKSYV</sequence>
<dbReference type="PANTHER" id="PTHR42354">
    <property type="entry name" value="C2H2-TYPE DOMAIN-CONTAINING PROTEIN"/>
    <property type="match status" value="1"/>
</dbReference>
<feature type="transmembrane region" description="Helical" evidence="2">
    <location>
        <begin position="6"/>
        <end position="27"/>
    </location>
</feature>
<gene>
    <name evidence="3" type="ORF">BCR34DRAFT_582419</name>
</gene>
<evidence type="ECO:0000256" key="2">
    <source>
        <dbReference type="SAM" id="Phobius"/>
    </source>
</evidence>
<organism evidence="3 4">
    <name type="scientific">Clohesyomyces aquaticus</name>
    <dbReference type="NCBI Taxonomy" id="1231657"/>
    <lineage>
        <taxon>Eukaryota</taxon>
        <taxon>Fungi</taxon>
        <taxon>Dikarya</taxon>
        <taxon>Ascomycota</taxon>
        <taxon>Pezizomycotina</taxon>
        <taxon>Dothideomycetes</taxon>
        <taxon>Pleosporomycetidae</taxon>
        <taxon>Pleosporales</taxon>
        <taxon>Lindgomycetaceae</taxon>
        <taxon>Clohesyomyces</taxon>
    </lineage>
</organism>
<reference evidence="3 4" key="1">
    <citation type="submission" date="2016-07" db="EMBL/GenBank/DDBJ databases">
        <title>Pervasive Adenine N6-methylation of Active Genes in Fungi.</title>
        <authorList>
            <consortium name="DOE Joint Genome Institute"/>
            <person name="Mondo S.J."/>
            <person name="Dannebaum R.O."/>
            <person name="Kuo R.C."/>
            <person name="Labutti K."/>
            <person name="Haridas S."/>
            <person name="Kuo A."/>
            <person name="Salamov A."/>
            <person name="Ahrendt S.R."/>
            <person name="Lipzen A."/>
            <person name="Sullivan W."/>
            <person name="Andreopoulos W.B."/>
            <person name="Clum A."/>
            <person name="Lindquist E."/>
            <person name="Daum C."/>
            <person name="Ramamoorthy G.K."/>
            <person name="Gryganskyi A."/>
            <person name="Culley D."/>
            <person name="Magnuson J.K."/>
            <person name="James T.Y."/>
            <person name="O'Malley M.A."/>
            <person name="Stajich J.E."/>
            <person name="Spatafora J.W."/>
            <person name="Visel A."/>
            <person name="Grigoriev I.V."/>
        </authorList>
    </citation>
    <scope>NUCLEOTIDE SEQUENCE [LARGE SCALE GENOMIC DNA]</scope>
    <source>
        <strain evidence="3 4">CBS 115471</strain>
    </source>
</reference>
<dbReference type="EMBL" id="MCFA01000003">
    <property type="protein sequence ID" value="ORY19245.1"/>
    <property type="molecule type" value="Genomic_DNA"/>
</dbReference>
<feature type="region of interest" description="Disordered" evidence="1">
    <location>
        <begin position="148"/>
        <end position="232"/>
    </location>
</feature>
<proteinExistence type="predicted"/>